<dbReference type="InterPro" id="IPR000700">
    <property type="entry name" value="PAS-assoc_C"/>
</dbReference>
<evidence type="ECO:0000256" key="3">
    <source>
        <dbReference type="ARBA" id="ARBA00029447"/>
    </source>
</evidence>
<dbReference type="GO" id="GO:0005886">
    <property type="term" value="C:plasma membrane"/>
    <property type="evidence" value="ECO:0007669"/>
    <property type="project" value="TreeGrafter"/>
</dbReference>
<evidence type="ECO:0000259" key="7">
    <source>
        <dbReference type="PROSITE" id="PS50885"/>
    </source>
</evidence>
<evidence type="ECO:0000313" key="9">
    <source>
        <dbReference type="Proteomes" id="UP000075391"/>
    </source>
</evidence>
<dbReference type="GO" id="GO:0006935">
    <property type="term" value="P:chemotaxis"/>
    <property type="evidence" value="ECO:0007669"/>
    <property type="project" value="UniProtKB-KW"/>
</dbReference>
<dbReference type="InterPro" id="IPR035965">
    <property type="entry name" value="PAS-like_dom_sf"/>
</dbReference>
<gene>
    <name evidence="8" type="ORF">AZI85_06465</name>
</gene>
<dbReference type="Pfam" id="PF00015">
    <property type="entry name" value="MCPsignal"/>
    <property type="match status" value="1"/>
</dbReference>
<evidence type="ECO:0000259" key="5">
    <source>
        <dbReference type="PROSITE" id="PS50111"/>
    </source>
</evidence>
<comment type="similarity">
    <text evidence="3">Belongs to the methyl-accepting chemotaxis (MCP) protein family.</text>
</comment>
<dbReference type="Proteomes" id="UP000075391">
    <property type="component" value="Unassembled WGS sequence"/>
</dbReference>
<dbReference type="SMART" id="SM00283">
    <property type="entry name" value="MA"/>
    <property type="match status" value="1"/>
</dbReference>
<organism evidence="8 9">
    <name type="scientific">Bdellovibrio bacteriovorus</name>
    <dbReference type="NCBI Taxonomy" id="959"/>
    <lineage>
        <taxon>Bacteria</taxon>
        <taxon>Pseudomonadati</taxon>
        <taxon>Bdellovibrionota</taxon>
        <taxon>Bdellovibrionia</taxon>
        <taxon>Bdellovibrionales</taxon>
        <taxon>Pseudobdellovibrionaceae</taxon>
        <taxon>Bdellovibrio</taxon>
    </lineage>
</organism>
<dbReference type="InterPro" id="IPR013655">
    <property type="entry name" value="PAS_fold_3"/>
</dbReference>
<dbReference type="CDD" id="cd00130">
    <property type="entry name" value="PAS"/>
    <property type="match status" value="2"/>
</dbReference>
<dbReference type="PANTHER" id="PTHR43531">
    <property type="entry name" value="PROTEIN ICFG"/>
    <property type="match status" value="1"/>
</dbReference>
<evidence type="ECO:0000313" key="8">
    <source>
        <dbReference type="EMBL" id="KYG62242.1"/>
    </source>
</evidence>
<dbReference type="SMART" id="SM00086">
    <property type="entry name" value="PAC"/>
    <property type="match status" value="2"/>
</dbReference>
<reference evidence="8 9" key="1">
    <citation type="submission" date="2016-03" db="EMBL/GenBank/DDBJ databases">
        <authorList>
            <person name="Ploux O."/>
        </authorList>
    </citation>
    <scope>NUCLEOTIDE SEQUENCE [LARGE SCALE GENOMIC DNA]</scope>
    <source>
        <strain evidence="8 9">BER2</strain>
    </source>
</reference>
<evidence type="ECO:0000256" key="2">
    <source>
        <dbReference type="ARBA" id="ARBA00022500"/>
    </source>
</evidence>
<comment type="caution">
    <text evidence="8">The sequence shown here is derived from an EMBL/GenBank/DDBJ whole genome shotgun (WGS) entry which is preliminary data.</text>
</comment>
<dbReference type="PROSITE" id="PS50111">
    <property type="entry name" value="CHEMOTAXIS_TRANSDUC_2"/>
    <property type="match status" value="1"/>
</dbReference>
<accession>A0A150WGV8</accession>
<dbReference type="GO" id="GO:0007165">
    <property type="term" value="P:signal transduction"/>
    <property type="evidence" value="ECO:0007669"/>
    <property type="project" value="UniProtKB-KW"/>
</dbReference>
<dbReference type="Pfam" id="PF08447">
    <property type="entry name" value="PAS_3"/>
    <property type="match status" value="2"/>
</dbReference>
<keyword evidence="2" id="KW-0145">Chemotaxis</keyword>
<dbReference type="PROSITE" id="PS01228">
    <property type="entry name" value="COF_1"/>
    <property type="match status" value="1"/>
</dbReference>
<dbReference type="CDD" id="cd11386">
    <property type="entry name" value="MCP_signal"/>
    <property type="match status" value="1"/>
</dbReference>
<dbReference type="PROSITE" id="PS50885">
    <property type="entry name" value="HAMP"/>
    <property type="match status" value="1"/>
</dbReference>
<protein>
    <submittedName>
        <fullName evidence="8">Chemotaxis protein</fullName>
    </submittedName>
</protein>
<feature type="domain" description="PAC" evidence="6">
    <location>
        <begin position="196"/>
        <end position="250"/>
    </location>
</feature>
<comment type="subcellular location">
    <subcellularLocation>
        <location evidence="1">Membrane</location>
    </subcellularLocation>
</comment>
<dbReference type="SUPFAM" id="SSF55785">
    <property type="entry name" value="PYP-like sensor domain (PAS domain)"/>
    <property type="match status" value="2"/>
</dbReference>
<evidence type="ECO:0000256" key="1">
    <source>
        <dbReference type="ARBA" id="ARBA00004370"/>
    </source>
</evidence>
<dbReference type="InterPro" id="IPR004089">
    <property type="entry name" value="MCPsignal_dom"/>
</dbReference>
<dbReference type="AlphaFoldDB" id="A0A150WGV8"/>
<dbReference type="InterPro" id="IPR051310">
    <property type="entry name" value="MCP_chemotaxis"/>
</dbReference>
<dbReference type="FunFam" id="1.10.287.950:FF:000001">
    <property type="entry name" value="Methyl-accepting chemotaxis sensory transducer"/>
    <property type="match status" value="1"/>
</dbReference>
<dbReference type="InterPro" id="IPR004090">
    <property type="entry name" value="Chemotax_Me-accpt_rcpt"/>
</dbReference>
<sequence length="554" mass="60121">MTLLKEEIKALHRVQAVIEFDLDGTILNANDNFLGAVGYSLSDIQNNHHSMFCDPEYAKTPEYKAFWQTLAKGQFVAGEFKRFGKGGKEIWINASYNPIFNADGKPYKVVKFATDVTQAKMATAEYEGKIVAIGKAQAVIEFNMDGTIICANENFLRTVGYSSPEIVTKHHRMFCEPEYARSTDYENFWKKLNRGEFDSGRYLRIGAGGKRIWIQATYNPIMDVNGRPYKVVKFASDITEQVELEQAVKRKAQEDQEKVDQLLTVVNAAANGNLTTEITVNSEDAIGQLANGLKKMMSDLRSVVSQVVTSANNFGSSSKVIATQSSSVAVGAATLGSTVEEINASIEEFTASIASIADNTRQANDLAKVTQKEAEAGNLAIGKSIEAMELINKSSEDISEIIKVISEIASQTNLLAFNAAIEAARAGEHGLGFSVVADEVRKLAERSSQATKEISKLINESVKRVEQGSSISKQAGEAFGKIVAGIEKTTMSISDVNAAAEEQSSAAKYISIAIQNISTESEKSTAAAESIANSTQALVEESEELNKTVSKFVV</sequence>
<dbReference type="CDD" id="cd06225">
    <property type="entry name" value="HAMP"/>
    <property type="match status" value="1"/>
</dbReference>
<keyword evidence="4" id="KW-0807">Transducer</keyword>
<dbReference type="NCBIfam" id="TIGR00229">
    <property type="entry name" value="sensory_box"/>
    <property type="match status" value="2"/>
</dbReference>
<dbReference type="EMBL" id="LUKF01000016">
    <property type="protein sequence ID" value="KYG62242.1"/>
    <property type="molecule type" value="Genomic_DNA"/>
</dbReference>
<dbReference type="SUPFAM" id="SSF58104">
    <property type="entry name" value="Methyl-accepting chemotaxis protein (MCP) signaling domain"/>
    <property type="match status" value="1"/>
</dbReference>
<dbReference type="Gene3D" id="1.10.287.950">
    <property type="entry name" value="Methyl-accepting chemotaxis protein"/>
    <property type="match status" value="1"/>
</dbReference>
<evidence type="ECO:0000259" key="6">
    <source>
        <dbReference type="PROSITE" id="PS50113"/>
    </source>
</evidence>
<dbReference type="InterPro" id="IPR003660">
    <property type="entry name" value="HAMP_dom"/>
</dbReference>
<dbReference type="InterPro" id="IPR000014">
    <property type="entry name" value="PAS"/>
</dbReference>
<evidence type="ECO:0000256" key="4">
    <source>
        <dbReference type="PROSITE-ProRule" id="PRU00284"/>
    </source>
</evidence>
<proteinExistence type="inferred from homology"/>
<dbReference type="PRINTS" id="PR00260">
    <property type="entry name" value="CHEMTRNSDUCR"/>
</dbReference>
<feature type="domain" description="Methyl-accepting transducer" evidence="5">
    <location>
        <begin position="310"/>
        <end position="532"/>
    </location>
</feature>
<name>A0A150WGV8_BDEBC</name>
<dbReference type="Gene3D" id="3.30.450.20">
    <property type="entry name" value="PAS domain"/>
    <property type="match status" value="2"/>
</dbReference>
<dbReference type="InterPro" id="IPR001610">
    <property type="entry name" value="PAC"/>
</dbReference>
<feature type="domain" description="HAMP" evidence="7">
    <location>
        <begin position="259"/>
        <end position="305"/>
    </location>
</feature>
<dbReference type="PROSITE" id="PS50113">
    <property type="entry name" value="PAC"/>
    <property type="match status" value="2"/>
</dbReference>
<dbReference type="GO" id="GO:0004888">
    <property type="term" value="F:transmembrane signaling receptor activity"/>
    <property type="evidence" value="ECO:0007669"/>
    <property type="project" value="InterPro"/>
</dbReference>
<dbReference type="PANTHER" id="PTHR43531:SF11">
    <property type="entry name" value="METHYL-ACCEPTING CHEMOTAXIS PROTEIN 3"/>
    <property type="match status" value="1"/>
</dbReference>
<feature type="domain" description="PAC" evidence="6">
    <location>
        <begin position="76"/>
        <end position="128"/>
    </location>
</feature>